<name>A0A6J5QSR2_9CAUD</name>
<organism evidence="3">
    <name type="scientific">uncultured Caudovirales phage</name>
    <dbReference type="NCBI Taxonomy" id="2100421"/>
    <lineage>
        <taxon>Viruses</taxon>
        <taxon>Duplodnaviria</taxon>
        <taxon>Heunggongvirae</taxon>
        <taxon>Uroviricota</taxon>
        <taxon>Caudoviricetes</taxon>
        <taxon>Peduoviridae</taxon>
        <taxon>Maltschvirus</taxon>
        <taxon>Maltschvirus maltsch</taxon>
    </lineage>
</organism>
<dbReference type="EMBL" id="LR796776">
    <property type="protein sequence ID" value="CAB4165406.1"/>
    <property type="molecule type" value="Genomic_DNA"/>
</dbReference>
<proteinExistence type="predicted"/>
<evidence type="ECO:0000313" key="1">
    <source>
        <dbReference type="EMBL" id="CAB4163842.1"/>
    </source>
</evidence>
<evidence type="ECO:0000313" key="3">
    <source>
        <dbReference type="EMBL" id="CAB4186852.1"/>
    </source>
</evidence>
<dbReference type="EMBL" id="LR797502">
    <property type="protein sequence ID" value="CAB4221531.1"/>
    <property type="molecule type" value="Genomic_DNA"/>
</dbReference>
<dbReference type="EMBL" id="LR796758">
    <property type="protein sequence ID" value="CAB4163842.1"/>
    <property type="molecule type" value="Genomic_DNA"/>
</dbReference>
<sequence length="72" mass="8360">MKANKNFGMFTDAGNEVVADIVKIAKKHEFDWRMTYSYLCDLAKDNRFCEATDTAVREIVYKACGFKTDFYI</sequence>
<evidence type="ECO:0000313" key="4">
    <source>
        <dbReference type="EMBL" id="CAB4221531.1"/>
    </source>
</evidence>
<gene>
    <name evidence="3" type="ORF">UFOVP1146_198</name>
    <name evidence="4" type="ORF">UFOVP1638_367</name>
    <name evidence="1" type="ORF">UFOVP812_111</name>
    <name evidence="2" type="ORF">UFOVP818_32</name>
</gene>
<protein>
    <submittedName>
        <fullName evidence="3">Uncharacterized protein</fullName>
    </submittedName>
</protein>
<reference evidence="3" key="1">
    <citation type="submission" date="2020-05" db="EMBL/GenBank/DDBJ databases">
        <authorList>
            <person name="Chiriac C."/>
            <person name="Salcher M."/>
            <person name="Ghai R."/>
            <person name="Kavagutti S V."/>
        </authorList>
    </citation>
    <scope>NUCLEOTIDE SEQUENCE</scope>
</reference>
<evidence type="ECO:0000313" key="2">
    <source>
        <dbReference type="EMBL" id="CAB4165406.1"/>
    </source>
</evidence>
<dbReference type="EMBL" id="LR797099">
    <property type="protein sequence ID" value="CAB4186852.1"/>
    <property type="molecule type" value="Genomic_DNA"/>
</dbReference>
<accession>A0A6J5QSR2</accession>